<dbReference type="Proteomes" id="UP000198420">
    <property type="component" value="Unassembled WGS sequence"/>
</dbReference>
<proteinExistence type="inferred from homology"/>
<gene>
    <name evidence="4" type="ORF">SAMN06265355_109338</name>
</gene>
<evidence type="ECO:0000259" key="3">
    <source>
        <dbReference type="Pfam" id="PF01557"/>
    </source>
</evidence>
<organism evidence="4 5">
    <name type="scientific">Actinomadura mexicana</name>
    <dbReference type="NCBI Taxonomy" id="134959"/>
    <lineage>
        <taxon>Bacteria</taxon>
        <taxon>Bacillati</taxon>
        <taxon>Actinomycetota</taxon>
        <taxon>Actinomycetes</taxon>
        <taxon>Streptosporangiales</taxon>
        <taxon>Thermomonosporaceae</taxon>
        <taxon>Actinomadura</taxon>
    </lineage>
</organism>
<evidence type="ECO:0000256" key="2">
    <source>
        <dbReference type="ARBA" id="ARBA00022723"/>
    </source>
</evidence>
<dbReference type="InterPro" id="IPR011234">
    <property type="entry name" value="Fumarylacetoacetase-like_C"/>
</dbReference>
<reference evidence="5" key="1">
    <citation type="submission" date="2017-06" db="EMBL/GenBank/DDBJ databases">
        <authorList>
            <person name="Varghese N."/>
            <person name="Submissions S."/>
        </authorList>
    </citation>
    <scope>NUCLEOTIDE SEQUENCE [LARGE SCALE GENOMIC DNA]</scope>
    <source>
        <strain evidence="5">DSM 44485</strain>
    </source>
</reference>
<dbReference type="GO" id="GO:0044281">
    <property type="term" value="P:small molecule metabolic process"/>
    <property type="evidence" value="ECO:0007669"/>
    <property type="project" value="UniProtKB-ARBA"/>
</dbReference>
<keyword evidence="2" id="KW-0479">Metal-binding</keyword>
<dbReference type="SUPFAM" id="SSF56529">
    <property type="entry name" value="FAH"/>
    <property type="match status" value="1"/>
</dbReference>
<sequence>MRFANLGGRAAVIARADSGDLAVDVAEASGGRFPADPQAVFARWDAFCEWAAWSLDPARGRPFAPEELGPPVPRPAQVFAIGVNYAAHASEAGYPPDSAPVTFTKFPSCLAGPVCEVELPSDTVDWEVEMVVAVGRESSGVHPVDAWDHVAGITLGQDLSERTSQLAGSKPQFSLAKSYPNFGPTGPWLATLSEFDDPSDLALSCSLSGETVQSARTSAMVYSVPELLVRLSRVCRLFPGDLIFTGTPSGVGNARTPKRFVKPGDVLVSELEGVGRITQRFVAGPPGGPRPHAAR</sequence>
<dbReference type="Gene3D" id="3.90.850.10">
    <property type="entry name" value="Fumarylacetoacetase-like, C-terminal domain"/>
    <property type="match status" value="1"/>
</dbReference>
<dbReference type="GO" id="GO:0003824">
    <property type="term" value="F:catalytic activity"/>
    <property type="evidence" value="ECO:0007669"/>
    <property type="project" value="InterPro"/>
</dbReference>
<evidence type="ECO:0000256" key="1">
    <source>
        <dbReference type="ARBA" id="ARBA00010211"/>
    </source>
</evidence>
<dbReference type="OrthoDB" id="9805307at2"/>
<protein>
    <submittedName>
        <fullName evidence="4">2-keto-4-pentenoate hydratase/2-oxohepta-3-ene-1,7-dioic acid hydratase (Catechol pathway)</fullName>
    </submittedName>
</protein>
<dbReference type="EMBL" id="FZNP01000009">
    <property type="protein sequence ID" value="SNS01459.1"/>
    <property type="molecule type" value="Genomic_DNA"/>
</dbReference>
<dbReference type="GO" id="GO:0046872">
    <property type="term" value="F:metal ion binding"/>
    <property type="evidence" value="ECO:0007669"/>
    <property type="project" value="UniProtKB-KW"/>
</dbReference>
<comment type="similarity">
    <text evidence="1">Belongs to the FAH family.</text>
</comment>
<feature type="domain" description="Fumarylacetoacetase-like C-terminal" evidence="3">
    <location>
        <begin position="78"/>
        <end position="281"/>
    </location>
</feature>
<dbReference type="PANTHER" id="PTHR42796:SF4">
    <property type="entry name" value="FUMARYLACETOACETATE HYDROLASE DOMAIN-CONTAINING PROTEIN 2A"/>
    <property type="match status" value="1"/>
</dbReference>
<evidence type="ECO:0000313" key="4">
    <source>
        <dbReference type="EMBL" id="SNS01459.1"/>
    </source>
</evidence>
<name>A0A239B103_9ACTN</name>
<dbReference type="PANTHER" id="PTHR42796">
    <property type="entry name" value="FUMARYLACETOACETATE HYDROLASE DOMAIN-CONTAINING PROTEIN 2A-RELATED"/>
    <property type="match status" value="1"/>
</dbReference>
<accession>A0A239B103</accession>
<evidence type="ECO:0000313" key="5">
    <source>
        <dbReference type="Proteomes" id="UP000198420"/>
    </source>
</evidence>
<keyword evidence="5" id="KW-1185">Reference proteome</keyword>
<dbReference type="InterPro" id="IPR051121">
    <property type="entry name" value="FAH"/>
</dbReference>
<dbReference type="RefSeq" id="WP_089314146.1">
    <property type="nucleotide sequence ID" value="NZ_FZNP01000009.1"/>
</dbReference>
<dbReference type="InterPro" id="IPR036663">
    <property type="entry name" value="Fumarylacetoacetase_C_sf"/>
</dbReference>
<dbReference type="Pfam" id="PF01557">
    <property type="entry name" value="FAA_hydrolase"/>
    <property type="match status" value="1"/>
</dbReference>
<dbReference type="AlphaFoldDB" id="A0A239B103"/>